<protein>
    <recommendedName>
        <fullName evidence="4">Conjugal transfer protein TraN</fullName>
    </recommendedName>
</protein>
<organism evidence="2 3">
    <name type="scientific">Pseudoduganella ginsengisoli</name>
    <dbReference type="NCBI Taxonomy" id="1462440"/>
    <lineage>
        <taxon>Bacteria</taxon>
        <taxon>Pseudomonadati</taxon>
        <taxon>Pseudomonadota</taxon>
        <taxon>Betaproteobacteria</taxon>
        <taxon>Burkholderiales</taxon>
        <taxon>Oxalobacteraceae</taxon>
        <taxon>Telluria group</taxon>
        <taxon>Pseudoduganella</taxon>
    </lineage>
</organism>
<sequence>MSPLPMRWTMWCVARRNFAPMPKGCAPCWSPDVRRATACLTLCALLTGQVRMAVAQVDDLAAARAANTAARGAVNATSAAAVVPGYGVSAPQSALYGQTNLGAQAQLAACALALDPAACEAGRHAVLSAGIPRPGLSAADPQVAGAAAVARAPLAAAPLLAGLYAGCPGPGPCAPNTFCVGAQCFNTAQVNDPDFAQAMSYLEAAREAGVYLDPATTQVFAGEDNRCRQRLLANCCKTNSAGAGFSNGSMFGTGSRLVFDVLMNSNNRSFIAAGIKSMLTSYGFSGTFTTFGVTVAINGVALPAGSVTVATGSSYAVAFNPWSLAITVVFMVVTSMMSCSSAEGQLSMKEGARLCRSVGTWCSKCIRVLGHCVSCIEHTTSKCCFNSVLARIINEQGRAQLGMDWGQPQNPTCGGFSIGQLQALDFSRMDLSEFYASISPTLPNVQALKGAAAAKAPQCYAGSGKC</sequence>
<dbReference type="EMBL" id="WNLA01000006">
    <property type="protein sequence ID" value="MTW02725.1"/>
    <property type="molecule type" value="Genomic_DNA"/>
</dbReference>
<dbReference type="Pfam" id="PF06986">
    <property type="entry name" value="F_T4SS_TraN"/>
    <property type="match status" value="2"/>
</dbReference>
<dbReference type="OrthoDB" id="5297981at2"/>
<proteinExistence type="predicted"/>
<dbReference type="AlphaFoldDB" id="A0A6L6PZA5"/>
<name>A0A6L6PZA5_9BURK</name>
<dbReference type="InterPro" id="IPR014121">
    <property type="entry name" value="TraN_Ftype"/>
</dbReference>
<dbReference type="Proteomes" id="UP000484015">
    <property type="component" value="Unassembled WGS sequence"/>
</dbReference>
<feature type="transmembrane region" description="Helical" evidence="1">
    <location>
        <begin position="322"/>
        <end position="339"/>
    </location>
</feature>
<keyword evidence="1" id="KW-0472">Membrane</keyword>
<keyword evidence="3" id="KW-1185">Reference proteome</keyword>
<accession>A0A6L6PZA5</accession>
<comment type="caution">
    <text evidence="2">The sequence shown here is derived from an EMBL/GenBank/DDBJ whole genome shotgun (WGS) entry which is preliminary data.</text>
</comment>
<evidence type="ECO:0000256" key="1">
    <source>
        <dbReference type="SAM" id="Phobius"/>
    </source>
</evidence>
<evidence type="ECO:0008006" key="4">
    <source>
        <dbReference type="Google" id="ProtNLM"/>
    </source>
</evidence>
<reference evidence="2 3" key="1">
    <citation type="submission" date="2019-11" db="EMBL/GenBank/DDBJ databases">
        <title>Type strains purchased from KCTC, JCM and DSMZ.</title>
        <authorList>
            <person name="Lu H."/>
        </authorList>
    </citation>
    <scope>NUCLEOTIDE SEQUENCE [LARGE SCALE GENOMIC DNA]</scope>
    <source>
        <strain evidence="2 3">KCTC 42409</strain>
    </source>
</reference>
<gene>
    <name evidence="2" type="ORF">GM668_11590</name>
</gene>
<keyword evidence="1" id="KW-1133">Transmembrane helix</keyword>
<evidence type="ECO:0000313" key="2">
    <source>
        <dbReference type="EMBL" id="MTW02725.1"/>
    </source>
</evidence>
<keyword evidence="1" id="KW-0812">Transmembrane</keyword>
<evidence type="ECO:0000313" key="3">
    <source>
        <dbReference type="Proteomes" id="UP000484015"/>
    </source>
</evidence>